<accession>A0A382STK3</accession>
<proteinExistence type="predicted"/>
<evidence type="ECO:0000256" key="3">
    <source>
        <dbReference type="ARBA" id="ARBA00022692"/>
    </source>
</evidence>
<dbReference type="InterPro" id="IPR036942">
    <property type="entry name" value="Beta-barrel_TonB_sf"/>
</dbReference>
<dbReference type="PANTHER" id="PTHR30442:SF0">
    <property type="entry name" value="FE(3+) DICITRATE TRANSPORT PROTEIN FECA"/>
    <property type="match status" value="1"/>
</dbReference>
<feature type="domain" description="TonB-dependent receptor plug" evidence="6">
    <location>
        <begin position="49"/>
        <end position="157"/>
    </location>
</feature>
<dbReference type="InterPro" id="IPR039426">
    <property type="entry name" value="TonB-dep_rcpt-like"/>
</dbReference>
<dbReference type="SUPFAM" id="SSF56935">
    <property type="entry name" value="Porins"/>
    <property type="match status" value="1"/>
</dbReference>
<dbReference type="GO" id="GO:0033214">
    <property type="term" value="P:siderophore-iron import into cell"/>
    <property type="evidence" value="ECO:0007669"/>
    <property type="project" value="TreeGrafter"/>
</dbReference>
<keyword evidence="2" id="KW-0813">Transport</keyword>
<dbReference type="PANTHER" id="PTHR30442">
    <property type="entry name" value="IRON III DICITRATE TRANSPORT PROTEIN FECA"/>
    <property type="match status" value="1"/>
</dbReference>
<name>A0A382STK3_9ZZZZ</name>
<keyword evidence="5" id="KW-0998">Cell outer membrane</keyword>
<keyword evidence="4" id="KW-0472">Membrane</keyword>
<evidence type="ECO:0000256" key="1">
    <source>
        <dbReference type="ARBA" id="ARBA00004571"/>
    </source>
</evidence>
<evidence type="ECO:0000256" key="5">
    <source>
        <dbReference type="ARBA" id="ARBA00023237"/>
    </source>
</evidence>
<evidence type="ECO:0000313" key="7">
    <source>
        <dbReference type="EMBL" id="SVD12902.1"/>
    </source>
</evidence>
<comment type="subcellular location">
    <subcellularLocation>
        <location evidence="1">Cell outer membrane</location>
        <topology evidence="1">Multi-pass membrane protein</topology>
    </subcellularLocation>
</comment>
<reference evidence="7" key="1">
    <citation type="submission" date="2018-05" db="EMBL/GenBank/DDBJ databases">
        <authorList>
            <person name="Lanie J.A."/>
            <person name="Ng W.-L."/>
            <person name="Kazmierczak K.M."/>
            <person name="Andrzejewski T.M."/>
            <person name="Davidsen T.M."/>
            <person name="Wayne K.J."/>
            <person name="Tettelin H."/>
            <person name="Glass J.I."/>
            <person name="Rusch D."/>
            <person name="Podicherti R."/>
            <person name="Tsui H.-C.T."/>
            <person name="Winkler M.E."/>
        </authorList>
    </citation>
    <scope>NUCLEOTIDE SEQUENCE</scope>
</reference>
<dbReference type="GO" id="GO:0009279">
    <property type="term" value="C:cell outer membrane"/>
    <property type="evidence" value="ECO:0007669"/>
    <property type="project" value="UniProtKB-SubCell"/>
</dbReference>
<dbReference type="Pfam" id="PF07715">
    <property type="entry name" value="Plug"/>
    <property type="match status" value="1"/>
</dbReference>
<organism evidence="7">
    <name type="scientific">marine metagenome</name>
    <dbReference type="NCBI Taxonomy" id="408172"/>
    <lineage>
        <taxon>unclassified sequences</taxon>
        <taxon>metagenomes</taxon>
        <taxon>ecological metagenomes</taxon>
    </lineage>
</organism>
<keyword evidence="3" id="KW-0812">Transmembrane</keyword>
<sequence>MKNRTKRIGSLSVAALLAGSLHGQDENASDAIEVLTPFNVIGKKADVSSLQGTGTVLDASDLGPYFHTDVTEILRQVPGVYVRPEEGYGLFPNISLRGVDPNRSSKVTIMEDGIPSSPSPFSDPSAYYSPTAGRMSEFEILKGSSQLTMGPNTTGGVINYLSTPIPTQQLSHLRASYGQNNERISHAYSGGTTPLGSGTLGYLVEVFDHRTDGWKTINGFGNLSSANAPIAKTDLTFKLSYDFGDDNYLEFKT</sequence>
<dbReference type="PROSITE" id="PS52016">
    <property type="entry name" value="TONB_DEPENDENT_REC_3"/>
    <property type="match status" value="1"/>
</dbReference>
<protein>
    <recommendedName>
        <fullName evidence="6">TonB-dependent receptor plug domain-containing protein</fullName>
    </recommendedName>
</protein>
<evidence type="ECO:0000256" key="4">
    <source>
        <dbReference type="ARBA" id="ARBA00023136"/>
    </source>
</evidence>
<evidence type="ECO:0000256" key="2">
    <source>
        <dbReference type="ARBA" id="ARBA00022448"/>
    </source>
</evidence>
<evidence type="ECO:0000259" key="6">
    <source>
        <dbReference type="Pfam" id="PF07715"/>
    </source>
</evidence>
<dbReference type="Gene3D" id="2.40.170.20">
    <property type="entry name" value="TonB-dependent receptor, beta-barrel domain"/>
    <property type="match status" value="1"/>
</dbReference>
<dbReference type="AlphaFoldDB" id="A0A382STK3"/>
<feature type="non-terminal residue" evidence="7">
    <location>
        <position position="253"/>
    </location>
</feature>
<gene>
    <name evidence="7" type="ORF">METZ01_LOCUS365756</name>
</gene>
<dbReference type="EMBL" id="UINC01131290">
    <property type="protein sequence ID" value="SVD12902.1"/>
    <property type="molecule type" value="Genomic_DNA"/>
</dbReference>
<dbReference type="InterPro" id="IPR012910">
    <property type="entry name" value="Plug_dom"/>
</dbReference>